<sequence length="287" mass="32817">MLLSEIKTAGWEEDGILALHAFFYNVDGLDLRWLEDGPEIMVQYQAVVRKKWHDEIDKKTPDLLDISRISDDVLNDCKEIVASRRRKREKQAEIERDRRDKVSWDAQVEADDPPEPVPPAPRLPRAANPAPRPPPSLTFTAGKRVGRIGDQICAYARIEATKALSTALGDGYGLVPSENGLQIRPCNDFKAYQHVVPDESLSWAEVSDASYLFMAEIKALDWPREAVLAIHSFFYQPETHELRRPEGGLEVLIHYQAIVRKSWHDHIYRKVELFDISKIDDEMMADC</sequence>
<comment type="caution">
    <text evidence="2">The sequence shown here is derived from an EMBL/GenBank/DDBJ whole genome shotgun (WGS) entry which is preliminary data.</text>
</comment>
<keyword evidence="3" id="KW-1185">Reference proteome</keyword>
<proteinExistence type="predicted"/>
<dbReference type="Proteomes" id="UP000813824">
    <property type="component" value="Unassembled WGS sequence"/>
</dbReference>
<evidence type="ECO:0000313" key="3">
    <source>
        <dbReference type="Proteomes" id="UP000813824"/>
    </source>
</evidence>
<accession>A0A8K0UKP4</accession>
<dbReference type="OrthoDB" id="2688210at2759"/>
<evidence type="ECO:0000256" key="1">
    <source>
        <dbReference type="SAM" id="MobiDB-lite"/>
    </source>
</evidence>
<protein>
    <submittedName>
        <fullName evidence="2">Uncharacterized protein</fullName>
    </submittedName>
</protein>
<organism evidence="2 3">
    <name type="scientific">Cristinia sonorae</name>
    <dbReference type="NCBI Taxonomy" id="1940300"/>
    <lineage>
        <taxon>Eukaryota</taxon>
        <taxon>Fungi</taxon>
        <taxon>Dikarya</taxon>
        <taxon>Basidiomycota</taxon>
        <taxon>Agaricomycotina</taxon>
        <taxon>Agaricomycetes</taxon>
        <taxon>Agaricomycetidae</taxon>
        <taxon>Agaricales</taxon>
        <taxon>Pleurotineae</taxon>
        <taxon>Stephanosporaceae</taxon>
        <taxon>Cristinia</taxon>
    </lineage>
</organism>
<dbReference type="AlphaFoldDB" id="A0A8K0UKP4"/>
<feature type="region of interest" description="Disordered" evidence="1">
    <location>
        <begin position="85"/>
        <end position="141"/>
    </location>
</feature>
<dbReference type="EMBL" id="JAEVFJ010000021">
    <property type="protein sequence ID" value="KAH8096990.1"/>
    <property type="molecule type" value="Genomic_DNA"/>
</dbReference>
<feature type="compositionally biased region" description="Basic and acidic residues" evidence="1">
    <location>
        <begin position="90"/>
        <end position="103"/>
    </location>
</feature>
<name>A0A8K0UKP4_9AGAR</name>
<evidence type="ECO:0000313" key="2">
    <source>
        <dbReference type="EMBL" id="KAH8096990.1"/>
    </source>
</evidence>
<gene>
    <name evidence="2" type="ORF">BXZ70DRAFT_1030876</name>
</gene>
<reference evidence="2" key="1">
    <citation type="journal article" date="2021" name="New Phytol.">
        <title>Evolutionary innovations through gain and loss of genes in the ectomycorrhizal Boletales.</title>
        <authorList>
            <person name="Wu G."/>
            <person name="Miyauchi S."/>
            <person name="Morin E."/>
            <person name="Kuo A."/>
            <person name="Drula E."/>
            <person name="Varga T."/>
            <person name="Kohler A."/>
            <person name="Feng B."/>
            <person name="Cao Y."/>
            <person name="Lipzen A."/>
            <person name="Daum C."/>
            <person name="Hundley H."/>
            <person name="Pangilinan J."/>
            <person name="Johnson J."/>
            <person name="Barry K."/>
            <person name="LaButti K."/>
            <person name="Ng V."/>
            <person name="Ahrendt S."/>
            <person name="Min B."/>
            <person name="Choi I.G."/>
            <person name="Park H."/>
            <person name="Plett J.M."/>
            <person name="Magnuson J."/>
            <person name="Spatafora J.W."/>
            <person name="Nagy L.G."/>
            <person name="Henrissat B."/>
            <person name="Grigoriev I.V."/>
            <person name="Yang Z.L."/>
            <person name="Xu J."/>
            <person name="Martin F.M."/>
        </authorList>
    </citation>
    <scope>NUCLEOTIDE SEQUENCE</scope>
    <source>
        <strain evidence="2">KKN 215</strain>
    </source>
</reference>